<dbReference type="AlphaFoldDB" id="A0A845QLJ0"/>
<keyword evidence="6" id="KW-1185">Reference proteome</keyword>
<proteinExistence type="inferred from homology"/>
<dbReference type="PANTHER" id="PTHR12829:SF7">
    <property type="entry name" value="N6-ADENOSINE-METHYLTRANSFERASE CATALYTIC SUBUNIT"/>
    <property type="match status" value="1"/>
</dbReference>
<dbReference type="Proteomes" id="UP000446866">
    <property type="component" value="Unassembled WGS sequence"/>
</dbReference>
<dbReference type="GO" id="GO:0003676">
    <property type="term" value="F:nucleic acid binding"/>
    <property type="evidence" value="ECO:0007669"/>
    <property type="project" value="InterPro"/>
</dbReference>
<dbReference type="EMBL" id="QXWK01000008">
    <property type="protein sequence ID" value="NBH60948.1"/>
    <property type="molecule type" value="Genomic_DNA"/>
</dbReference>
<dbReference type="InterPro" id="IPR002052">
    <property type="entry name" value="DNA_methylase_N6_adenine_CS"/>
</dbReference>
<evidence type="ECO:0000313" key="5">
    <source>
        <dbReference type="EMBL" id="NBH60948.1"/>
    </source>
</evidence>
<evidence type="ECO:0000256" key="3">
    <source>
        <dbReference type="ARBA" id="ARBA00022691"/>
    </source>
</evidence>
<keyword evidence="1 5" id="KW-0489">Methyltransferase</keyword>
<accession>A0A845QLJ0</accession>
<sequence>MKKYQVIYADPPWQYQRNTASGAAEKHYPTMKTCDLCRLPVNELADKNCTLFMWTTFPMIPDALELVNAWGFLYKTVAFVWVKRNRKSEGWFWGLGGWTRSNAEICLLATKGKPKRISASVHQIIDSPVEAHSKKPELAREKIIELLGEVPRVELFARQRPKGWDAWGNEITSDFILEERGKVWIEN</sequence>
<dbReference type="GO" id="GO:0032259">
    <property type="term" value="P:methylation"/>
    <property type="evidence" value="ECO:0007669"/>
    <property type="project" value="UniProtKB-KW"/>
</dbReference>
<dbReference type="PANTHER" id="PTHR12829">
    <property type="entry name" value="N6-ADENOSINE-METHYLTRANSFERASE"/>
    <property type="match status" value="1"/>
</dbReference>
<dbReference type="SUPFAM" id="SSF53335">
    <property type="entry name" value="S-adenosyl-L-methionine-dependent methyltransferases"/>
    <property type="match status" value="1"/>
</dbReference>
<comment type="caution">
    <text evidence="5">The sequence shown here is derived from an EMBL/GenBank/DDBJ whole genome shotgun (WGS) entry which is preliminary data.</text>
</comment>
<dbReference type="GO" id="GO:0008168">
    <property type="term" value="F:methyltransferase activity"/>
    <property type="evidence" value="ECO:0007669"/>
    <property type="project" value="UniProtKB-KW"/>
</dbReference>
<keyword evidence="2 5" id="KW-0808">Transferase</keyword>
<name>A0A845QLJ0_9FIRM</name>
<dbReference type="Pfam" id="PF05063">
    <property type="entry name" value="MT-A70"/>
    <property type="match status" value="1"/>
</dbReference>
<organism evidence="5 6">
    <name type="scientific">Anaerotruncus colihominis</name>
    <dbReference type="NCBI Taxonomy" id="169435"/>
    <lineage>
        <taxon>Bacteria</taxon>
        <taxon>Bacillati</taxon>
        <taxon>Bacillota</taxon>
        <taxon>Clostridia</taxon>
        <taxon>Eubacteriales</taxon>
        <taxon>Oscillospiraceae</taxon>
        <taxon>Anaerotruncus</taxon>
    </lineage>
</organism>
<dbReference type="PROSITE" id="PS51143">
    <property type="entry name" value="MT_A70"/>
    <property type="match status" value="1"/>
</dbReference>
<protein>
    <submittedName>
        <fullName evidence="5">DNA methyltransferase</fullName>
    </submittedName>
</protein>
<dbReference type="InterPro" id="IPR029063">
    <property type="entry name" value="SAM-dependent_MTases_sf"/>
</dbReference>
<dbReference type="PROSITE" id="PS00092">
    <property type="entry name" value="N6_MTASE"/>
    <property type="match status" value="1"/>
</dbReference>
<dbReference type="RefSeq" id="WP_160201307.1">
    <property type="nucleotide sequence ID" value="NZ_QXWK01000008.1"/>
</dbReference>
<keyword evidence="3" id="KW-0949">S-adenosyl-L-methionine</keyword>
<comment type="similarity">
    <text evidence="4">Belongs to the MT-A70-like family.</text>
</comment>
<evidence type="ECO:0000313" key="6">
    <source>
        <dbReference type="Proteomes" id="UP000446866"/>
    </source>
</evidence>
<dbReference type="InterPro" id="IPR007757">
    <property type="entry name" value="MT-A70-like"/>
</dbReference>
<gene>
    <name evidence="5" type="ORF">D0435_04690</name>
</gene>
<evidence type="ECO:0000256" key="4">
    <source>
        <dbReference type="PROSITE-ProRule" id="PRU00489"/>
    </source>
</evidence>
<evidence type="ECO:0000256" key="1">
    <source>
        <dbReference type="ARBA" id="ARBA00022603"/>
    </source>
</evidence>
<reference evidence="5 6" key="1">
    <citation type="submission" date="2018-08" db="EMBL/GenBank/DDBJ databases">
        <title>Murine metabolic-syndrome-specific gut microbial biobank.</title>
        <authorList>
            <person name="Liu C."/>
        </authorList>
    </citation>
    <scope>NUCLEOTIDE SEQUENCE [LARGE SCALE GENOMIC DNA]</scope>
    <source>
        <strain evidence="5 6">28</strain>
    </source>
</reference>
<evidence type="ECO:0000256" key="2">
    <source>
        <dbReference type="ARBA" id="ARBA00022679"/>
    </source>
</evidence>